<dbReference type="InterPro" id="IPR015867">
    <property type="entry name" value="N-reg_PII/ATP_PRibTrfase_C"/>
</dbReference>
<keyword evidence="14 16" id="KW-0368">Histidine biosynthesis</keyword>
<feature type="domain" description="ATP phosphoribosyltransferase catalytic" evidence="17">
    <location>
        <begin position="51"/>
        <end position="212"/>
    </location>
</feature>
<evidence type="ECO:0000259" key="17">
    <source>
        <dbReference type="Pfam" id="PF01634"/>
    </source>
</evidence>
<keyword evidence="13 16" id="KW-0460">Magnesium</keyword>
<evidence type="ECO:0000256" key="8">
    <source>
        <dbReference type="ARBA" id="ARBA00022676"/>
    </source>
</evidence>
<comment type="pathway">
    <text evidence="3 16">Amino-acid biosynthesis; L-histidine biosynthesis; L-histidine from 5-phospho-alpha-D-ribose 1-diphosphate: step 1/9.</text>
</comment>
<dbReference type="EMBL" id="AP024488">
    <property type="protein sequence ID" value="BCS97829.1"/>
    <property type="molecule type" value="Genomic_DNA"/>
</dbReference>
<gene>
    <name evidence="19" type="primary">hisG1</name>
    <name evidence="16" type="synonym">hisG</name>
    <name evidence="19" type="ORF">DSLASN_34610</name>
</gene>
<dbReference type="RefSeq" id="WP_236889244.1">
    <property type="nucleotide sequence ID" value="NZ_AP024488.1"/>
</dbReference>
<comment type="function">
    <text evidence="15 16">Catalyzes the condensation of ATP and 5-phosphoribose 1-diphosphate to form N'-(5'-phosphoribosyl)-ATP (PR-ATP). Has a crucial role in the pathway because the rate of histidine biosynthesis seems to be controlled primarily by regulation of HisG enzymatic activity.</text>
</comment>
<evidence type="ECO:0000259" key="18">
    <source>
        <dbReference type="Pfam" id="PF08029"/>
    </source>
</evidence>
<keyword evidence="6 16" id="KW-0963">Cytoplasm</keyword>
<comment type="subcellular location">
    <subcellularLocation>
        <location evidence="2 16">Cytoplasm</location>
    </subcellularLocation>
</comment>
<dbReference type="Pfam" id="PF01634">
    <property type="entry name" value="HisG"/>
    <property type="match status" value="1"/>
</dbReference>
<evidence type="ECO:0000256" key="5">
    <source>
        <dbReference type="ARBA" id="ARBA00011946"/>
    </source>
</evidence>
<evidence type="ECO:0000256" key="14">
    <source>
        <dbReference type="ARBA" id="ARBA00023102"/>
    </source>
</evidence>
<dbReference type="Gene3D" id="3.40.190.10">
    <property type="entry name" value="Periplasmic binding protein-like II"/>
    <property type="match status" value="2"/>
</dbReference>
<comment type="similarity">
    <text evidence="4 16">Belongs to the ATP phosphoribosyltransferase family. Long subfamily.</text>
</comment>
<keyword evidence="8 16" id="KW-0328">Glycosyltransferase</keyword>
<evidence type="ECO:0000256" key="2">
    <source>
        <dbReference type="ARBA" id="ARBA00004496"/>
    </source>
</evidence>
<protein>
    <recommendedName>
        <fullName evidence="5 16">ATP phosphoribosyltransferase</fullName>
        <shortName evidence="16">ATP-PRT</shortName>
        <shortName evidence="16">ATP-PRTase</shortName>
        <ecNumber evidence="5 16">2.4.2.17</ecNumber>
    </recommendedName>
</protein>
<dbReference type="PANTHER" id="PTHR21403:SF10">
    <property type="entry name" value="ATP PHOSPHORIBOSYLTRANSFERASE"/>
    <property type="match status" value="1"/>
</dbReference>
<evidence type="ECO:0000256" key="11">
    <source>
        <dbReference type="ARBA" id="ARBA00022741"/>
    </source>
</evidence>
<dbReference type="HAMAP" id="MF_00079">
    <property type="entry name" value="HisG_Long"/>
    <property type="match status" value="1"/>
</dbReference>
<dbReference type="InterPro" id="IPR013115">
    <property type="entry name" value="HisG_C"/>
</dbReference>
<keyword evidence="20" id="KW-1185">Reference proteome</keyword>
<comment type="cofactor">
    <cofactor evidence="16">
        <name>Mg(2+)</name>
        <dbReference type="ChEBI" id="CHEBI:18420"/>
    </cofactor>
</comment>
<keyword evidence="7 16" id="KW-0028">Amino-acid biosynthesis</keyword>
<proteinExistence type="inferred from homology"/>
<evidence type="ECO:0000256" key="6">
    <source>
        <dbReference type="ARBA" id="ARBA00022490"/>
    </source>
</evidence>
<evidence type="ECO:0000256" key="16">
    <source>
        <dbReference type="HAMAP-Rule" id="MF_00079"/>
    </source>
</evidence>
<dbReference type="InterPro" id="IPR001348">
    <property type="entry name" value="ATP_PRibTrfase_HisG"/>
</dbReference>
<evidence type="ECO:0000313" key="19">
    <source>
        <dbReference type="EMBL" id="BCS97829.1"/>
    </source>
</evidence>
<evidence type="ECO:0000256" key="4">
    <source>
        <dbReference type="ARBA" id="ARBA00007955"/>
    </source>
</evidence>
<evidence type="ECO:0000256" key="13">
    <source>
        <dbReference type="ARBA" id="ARBA00022842"/>
    </source>
</evidence>
<dbReference type="CDD" id="cd13593">
    <property type="entry name" value="PBP2_HisGL3"/>
    <property type="match status" value="1"/>
</dbReference>
<comment type="activity regulation">
    <text evidence="16">Feedback inhibited by histidine.</text>
</comment>
<organism evidence="19 20">
    <name type="scientific">Desulfoluna limicola</name>
    <dbReference type="NCBI Taxonomy" id="2810562"/>
    <lineage>
        <taxon>Bacteria</taxon>
        <taxon>Pseudomonadati</taxon>
        <taxon>Thermodesulfobacteriota</taxon>
        <taxon>Desulfobacteria</taxon>
        <taxon>Desulfobacterales</taxon>
        <taxon>Desulfolunaceae</taxon>
        <taxon>Desulfoluna</taxon>
    </lineage>
</organism>
<evidence type="ECO:0000256" key="12">
    <source>
        <dbReference type="ARBA" id="ARBA00022840"/>
    </source>
</evidence>
<evidence type="ECO:0000256" key="3">
    <source>
        <dbReference type="ARBA" id="ARBA00004667"/>
    </source>
</evidence>
<name>A0ABN6F6N3_9BACT</name>
<dbReference type="InterPro" id="IPR020621">
    <property type="entry name" value="ATP-PRT_HisG_long"/>
</dbReference>
<keyword evidence="12 16" id="KW-0067">ATP-binding</keyword>
<evidence type="ECO:0000256" key="15">
    <source>
        <dbReference type="ARBA" id="ARBA00024861"/>
    </source>
</evidence>
<dbReference type="EC" id="2.4.2.17" evidence="5 16"/>
<keyword evidence="10 16" id="KW-0479">Metal-binding</keyword>
<sequence length="293" mass="31946">MNEQLKLGLPKGSLQAATLALFKKAGWDVSVAGRSYFPSIDDDTITCALCRAQEMAINVENGTLDVGLTGRDWIAEYASDVHVVTDLVYSKVSAKPARWVVAVAYDSPVQTLEDLQGKTVSTELVGYTKRFFDERGIDVKVKFSWGATEAKVVSGLADAIVEITETESTIKAHGLRVIHELMQTNTQLIVNKTAWADPAKREKIEEMAMLLKGALVAGKLVGLKMNVAKADVEKVVNLLPSLHAPTVAHLYQSDWLSVETVVDSGAVRDLIPRLLKEGAEGIIEYPLNKVVNK</sequence>
<evidence type="ECO:0000256" key="10">
    <source>
        <dbReference type="ARBA" id="ARBA00022723"/>
    </source>
</evidence>
<dbReference type="InterPro" id="IPR011322">
    <property type="entry name" value="N-reg_PII-like_a/b"/>
</dbReference>
<dbReference type="Proteomes" id="UP001320148">
    <property type="component" value="Chromosome"/>
</dbReference>
<feature type="domain" description="Histidine biosynthesis HisG C-terminal" evidence="18">
    <location>
        <begin position="217"/>
        <end position="289"/>
    </location>
</feature>
<dbReference type="NCBIfam" id="TIGR03455">
    <property type="entry name" value="HisG_C-term"/>
    <property type="match status" value="1"/>
</dbReference>
<dbReference type="InterPro" id="IPR013820">
    <property type="entry name" value="ATP_PRibTrfase_cat"/>
</dbReference>
<keyword evidence="11 16" id="KW-0547">Nucleotide-binding</keyword>
<dbReference type="Pfam" id="PF08029">
    <property type="entry name" value="HisG_C"/>
    <property type="match status" value="1"/>
</dbReference>
<dbReference type="PANTHER" id="PTHR21403">
    <property type="entry name" value="ATP PHOSPHORIBOSYLTRANSFERASE ATP-PRTASE"/>
    <property type="match status" value="1"/>
</dbReference>
<evidence type="ECO:0000256" key="1">
    <source>
        <dbReference type="ARBA" id="ARBA00000915"/>
    </source>
</evidence>
<dbReference type="SUPFAM" id="SSF54913">
    <property type="entry name" value="GlnB-like"/>
    <property type="match status" value="1"/>
</dbReference>
<dbReference type="NCBIfam" id="TIGR00070">
    <property type="entry name" value="hisG"/>
    <property type="match status" value="1"/>
</dbReference>
<evidence type="ECO:0000256" key="7">
    <source>
        <dbReference type="ARBA" id="ARBA00022605"/>
    </source>
</evidence>
<reference evidence="19 20" key="1">
    <citation type="submission" date="2021-02" db="EMBL/GenBank/DDBJ databases">
        <title>Complete genome of Desulfoluna sp. strain ASN36.</title>
        <authorList>
            <person name="Takahashi A."/>
            <person name="Kojima H."/>
            <person name="Fukui M."/>
        </authorList>
    </citation>
    <scope>NUCLEOTIDE SEQUENCE [LARGE SCALE GENOMIC DNA]</scope>
    <source>
        <strain evidence="19 20">ASN36</strain>
    </source>
</reference>
<evidence type="ECO:0000256" key="9">
    <source>
        <dbReference type="ARBA" id="ARBA00022679"/>
    </source>
</evidence>
<dbReference type="SUPFAM" id="SSF53850">
    <property type="entry name" value="Periplasmic binding protein-like II"/>
    <property type="match status" value="1"/>
</dbReference>
<dbReference type="GO" id="GO:0016757">
    <property type="term" value="F:glycosyltransferase activity"/>
    <property type="evidence" value="ECO:0007669"/>
    <property type="project" value="UniProtKB-KW"/>
</dbReference>
<keyword evidence="9 16" id="KW-0808">Transferase</keyword>
<comment type="catalytic activity">
    <reaction evidence="1 16">
        <text>1-(5-phospho-beta-D-ribosyl)-ATP + diphosphate = 5-phospho-alpha-D-ribose 1-diphosphate + ATP</text>
        <dbReference type="Rhea" id="RHEA:18473"/>
        <dbReference type="ChEBI" id="CHEBI:30616"/>
        <dbReference type="ChEBI" id="CHEBI:33019"/>
        <dbReference type="ChEBI" id="CHEBI:58017"/>
        <dbReference type="ChEBI" id="CHEBI:73183"/>
        <dbReference type="EC" id="2.4.2.17"/>
    </reaction>
</comment>
<accession>A0ABN6F6N3</accession>
<dbReference type="Gene3D" id="3.30.70.120">
    <property type="match status" value="1"/>
</dbReference>
<evidence type="ECO:0000313" key="20">
    <source>
        <dbReference type="Proteomes" id="UP001320148"/>
    </source>
</evidence>